<evidence type="ECO:0000256" key="3">
    <source>
        <dbReference type="ARBA" id="ARBA00023134"/>
    </source>
</evidence>
<sequence>MSEQNVLLITGMSGAGKTSAMGILEDMGYHCIDQFPVQLIKNLGEIIKDQPDPRYTNIALATNALDYPKFLNYFENIGVNVRVVFLDASNEKLLLRYKFTRRLHPFLMFSKANTLEEAIEMERDTFDTLNERAVLHIDTTKMNLQELKRVLEAKLPLSSKPVFSISFTSFGYKNGVPLDADLLFDVRFLPNPYYVEELKHLTGDDPEVYEYVMKHEETKIFLAKLQSFLDYAFQQYKKEGKTHLTVGIGCTGGHHRSISVTNWLYDHYKDQYHCFKGHRDKKV</sequence>
<comment type="caution">
    <text evidence="4">Lacks conserved residue(s) required for the propagation of feature annotation.</text>
</comment>
<dbReference type="PIRSF" id="PIRSF005052">
    <property type="entry name" value="P-loopkin"/>
    <property type="match status" value="1"/>
</dbReference>
<dbReference type="RefSeq" id="WP_160624282.1">
    <property type="nucleotide sequence ID" value="NZ_WUUQ01000001.1"/>
</dbReference>
<dbReference type="EMBL" id="WUUQ01000001">
    <property type="protein sequence ID" value="MXQ72802.1"/>
    <property type="molecule type" value="Genomic_DNA"/>
</dbReference>
<dbReference type="AlphaFoldDB" id="A0A6N8U3R5"/>
<keyword evidence="1 4" id="KW-0547">Nucleotide-binding</keyword>
<comment type="caution">
    <text evidence="7">The sequence shown here is derived from an EMBL/GenBank/DDBJ whole genome shotgun (WGS) entry which is preliminary data.</text>
</comment>
<keyword evidence="8" id="KW-1185">Reference proteome</keyword>
<evidence type="ECO:0000256" key="4">
    <source>
        <dbReference type="HAMAP-Rule" id="MF_00636"/>
    </source>
</evidence>
<dbReference type="PANTHER" id="PTHR30448:SF0">
    <property type="entry name" value="RNASE ADAPTER PROTEIN RAPZ"/>
    <property type="match status" value="1"/>
</dbReference>
<proteinExistence type="inferred from homology"/>
<reference evidence="7 8" key="1">
    <citation type="submission" date="2019-12" db="EMBL/GenBank/DDBJ databases">
        <authorList>
            <person name="Yang R."/>
        </authorList>
    </citation>
    <scope>NUCLEOTIDE SEQUENCE [LARGE SCALE GENOMIC DNA]</scope>
    <source>
        <strain evidence="7 8">DONG20-135</strain>
    </source>
</reference>
<dbReference type="GO" id="GO:0005524">
    <property type="term" value="F:ATP binding"/>
    <property type="evidence" value="ECO:0007669"/>
    <property type="project" value="UniProtKB-UniRule"/>
</dbReference>
<dbReference type="PANTHER" id="PTHR30448">
    <property type="entry name" value="RNASE ADAPTER PROTEIN RAPZ"/>
    <property type="match status" value="1"/>
</dbReference>
<name>A0A6N8U3R5_9FIRM</name>
<accession>A0A6N8U3R5</accession>
<dbReference type="Pfam" id="PF22740">
    <property type="entry name" value="PapZ_C"/>
    <property type="match status" value="1"/>
</dbReference>
<keyword evidence="3 4" id="KW-0342">GTP-binding</keyword>
<protein>
    <submittedName>
        <fullName evidence="7">RNase adapter RapZ</fullName>
    </submittedName>
</protein>
<dbReference type="InterPro" id="IPR053931">
    <property type="entry name" value="RapZ_C"/>
</dbReference>
<reference evidence="7 8" key="2">
    <citation type="submission" date="2020-01" db="EMBL/GenBank/DDBJ databases">
        <title>Clostridiaceae sp. nov. isolated from the gut of human by culturomics.</title>
        <authorList>
            <person name="Chang Y."/>
        </authorList>
    </citation>
    <scope>NUCLEOTIDE SEQUENCE [LARGE SCALE GENOMIC DNA]</scope>
    <source>
        <strain evidence="7 8">DONG20-135</strain>
    </source>
</reference>
<evidence type="ECO:0000259" key="6">
    <source>
        <dbReference type="Pfam" id="PF22740"/>
    </source>
</evidence>
<dbReference type="HAMAP" id="MF_00636">
    <property type="entry name" value="RapZ_like"/>
    <property type="match status" value="1"/>
</dbReference>
<dbReference type="InterPro" id="IPR053930">
    <property type="entry name" value="RapZ-like_N"/>
</dbReference>
<feature type="domain" description="RapZ C-terminal" evidence="6">
    <location>
        <begin position="164"/>
        <end position="281"/>
    </location>
</feature>
<evidence type="ECO:0000256" key="2">
    <source>
        <dbReference type="ARBA" id="ARBA00022840"/>
    </source>
</evidence>
<evidence type="ECO:0000313" key="7">
    <source>
        <dbReference type="EMBL" id="MXQ72802.1"/>
    </source>
</evidence>
<dbReference type="InterPro" id="IPR027417">
    <property type="entry name" value="P-loop_NTPase"/>
</dbReference>
<gene>
    <name evidence="7" type="primary">rapZ</name>
    <name evidence="7" type="ORF">GSF08_02425</name>
</gene>
<dbReference type="Pfam" id="PF03668">
    <property type="entry name" value="RapZ-like_N"/>
    <property type="match status" value="1"/>
</dbReference>
<feature type="domain" description="RapZ-like N-terminal" evidence="5">
    <location>
        <begin position="5"/>
        <end position="155"/>
    </location>
</feature>
<evidence type="ECO:0000256" key="1">
    <source>
        <dbReference type="ARBA" id="ARBA00022741"/>
    </source>
</evidence>
<organism evidence="7 8">
    <name type="scientific">Copranaerobaculum intestinale</name>
    <dbReference type="NCBI Taxonomy" id="2692629"/>
    <lineage>
        <taxon>Bacteria</taxon>
        <taxon>Bacillati</taxon>
        <taxon>Bacillota</taxon>
        <taxon>Erysipelotrichia</taxon>
        <taxon>Erysipelotrichales</taxon>
        <taxon>Erysipelotrichaceae</taxon>
        <taxon>Copranaerobaculum</taxon>
    </lineage>
</organism>
<evidence type="ECO:0000313" key="8">
    <source>
        <dbReference type="Proteomes" id="UP000434036"/>
    </source>
</evidence>
<dbReference type="GO" id="GO:0005525">
    <property type="term" value="F:GTP binding"/>
    <property type="evidence" value="ECO:0007669"/>
    <property type="project" value="UniProtKB-UniRule"/>
</dbReference>
<dbReference type="Proteomes" id="UP000434036">
    <property type="component" value="Unassembled WGS sequence"/>
</dbReference>
<keyword evidence="2 4" id="KW-0067">ATP-binding</keyword>
<evidence type="ECO:0000259" key="5">
    <source>
        <dbReference type="Pfam" id="PF03668"/>
    </source>
</evidence>
<dbReference type="InterPro" id="IPR005337">
    <property type="entry name" value="RapZ-like"/>
</dbReference>
<feature type="binding site" evidence="4">
    <location>
        <begin position="11"/>
        <end position="18"/>
    </location>
    <ligand>
        <name>ATP</name>
        <dbReference type="ChEBI" id="CHEBI:30616"/>
    </ligand>
</feature>
<dbReference type="NCBIfam" id="NF003828">
    <property type="entry name" value="PRK05416.1"/>
    <property type="match status" value="1"/>
</dbReference>
<dbReference type="SUPFAM" id="SSF52540">
    <property type="entry name" value="P-loop containing nucleoside triphosphate hydrolases"/>
    <property type="match status" value="1"/>
</dbReference>